<dbReference type="Gene3D" id="3.90.226.10">
    <property type="entry name" value="2-enoyl-CoA Hydratase, Chain A, domain 1"/>
    <property type="match status" value="1"/>
</dbReference>
<dbReference type="InterPro" id="IPR018376">
    <property type="entry name" value="Enoyl-CoA_hyd/isom_CS"/>
</dbReference>
<reference evidence="3 4" key="1">
    <citation type="submission" date="2018-01" db="EMBL/GenBank/DDBJ databases">
        <title>Genomic Encyclopedia of Type Strains, Phase III (KMG-III): the genomes of soil and plant-associated and newly described type strains.</title>
        <authorList>
            <person name="Whitman W."/>
        </authorList>
    </citation>
    <scope>NUCLEOTIDE SEQUENCE [LARGE SCALE GENOMIC DNA]</scope>
    <source>
        <strain evidence="3 4">HKI456</strain>
    </source>
</reference>
<dbReference type="InterPro" id="IPR001753">
    <property type="entry name" value="Enoyl-CoA_hydra/iso"/>
</dbReference>
<accession>A0A2P5KDQ4</accession>
<dbReference type="Pfam" id="PF00378">
    <property type="entry name" value="ECH_1"/>
    <property type="match status" value="1"/>
</dbReference>
<dbReference type="OrthoDB" id="9777711at2"/>
<comment type="similarity">
    <text evidence="1 2">Belongs to the enoyl-CoA hydratase/isomerase family.</text>
</comment>
<evidence type="ECO:0000313" key="4">
    <source>
        <dbReference type="Proteomes" id="UP000243096"/>
    </source>
</evidence>
<name>A0A2P5KDQ4_9BURK</name>
<dbReference type="EMBL" id="PRDW01000002">
    <property type="protein sequence ID" value="PPB84822.1"/>
    <property type="molecule type" value="Genomic_DNA"/>
</dbReference>
<sequence>MKDFPNDLHYARYEALKLRRHEHGILEVIMSGEGGNKSALATADERMHRELADIWRDIDTDPHTRVAIIRGEGKGFSGGGNLALVEQMANDFQVRARVWREARDLVYNLVNCSKPVVSAMHGPAVGAGLVAGLLADISIAAKSALIIDGHTRLGVAAGDHAAIVWPLLCGMAKAKYHLLLCEPVSGDEAERIGLVSLTVDDIDLVPKSFELAQRLANGSQSAIRWTKYALNNWLRSAGPTFDTSLALEFLGFGGQDVHEGIHSLRERRAPRFPDGAPF</sequence>
<dbReference type="NCBIfam" id="NF005595">
    <property type="entry name" value="PRK07327.1"/>
    <property type="match status" value="1"/>
</dbReference>
<comment type="caution">
    <text evidence="3">The sequence shown here is derived from an EMBL/GenBank/DDBJ whole genome shotgun (WGS) entry which is preliminary data.</text>
</comment>
<evidence type="ECO:0000313" key="3">
    <source>
        <dbReference type="EMBL" id="PPB84822.1"/>
    </source>
</evidence>
<dbReference type="RefSeq" id="WP_104076518.1">
    <property type="nucleotide sequence ID" value="NZ_CP062178.1"/>
</dbReference>
<evidence type="ECO:0000256" key="2">
    <source>
        <dbReference type="RuleBase" id="RU003707"/>
    </source>
</evidence>
<dbReference type="PROSITE" id="PS00166">
    <property type="entry name" value="ENOYL_COA_HYDRATASE"/>
    <property type="match status" value="1"/>
</dbReference>
<keyword evidence="4" id="KW-1185">Reference proteome</keyword>
<proteinExistence type="inferred from homology"/>
<organism evidence="3 4">
    <name type="scientific">Mycetohabitans endofungorum</name>
    <dbReference type="NCBI Taxonomy" id="417203"/>
    <lineage>
        <taxon>Bacteria</taxon>
        <taxon>Pseudomonadati</taxon>
        <taxon>Pseudomonadota</taxon>
        <taxon>Betaproteobacteria</taxon>
        <taxon>Burkholderiales</taxon>
        <taxon>Burkholderiaceae</taxon>
        <taxon>Mycetohabitans</taxon>
    </lineage>
</organism>
<dbReference type="SUPFAM" id="SSF52096">
    <property type="entry name" value="ClpP/crotonase"/>
    <property type="match status" value="1"/>
</dbReference>
<dbReference type="Gene3D" id="1.10.12.10">
    <property type="entry name" value="Lyase 2-enoyl-coa Hydratase, Chain A, domain 2"/>
    <property type="match status" value="1"/>
</dbReference>
<dbReference type="CDD" id="cd06558">
    <property type="entry name" value="crotonase-like"/>
    <property type="match status" value="1"/>
</dbReference>
<dbReference type="InterPro" id="IPR029045">
    <property type="entry name" value="ClpP/crotonase-like_dom_sf"/>
</dbReference>
<protein>
    <submittedName>
        <fullName evidence="3">Enoyl-CoA hydratase</fullName>
    </submittedName>
</protein>
<dbReference type="PANTHER" id="PTHR43459:SF3">
    <property type="entry name" value="ENOYL-COA HYDRATASE ECHA15 (ENOYL HYDRASE) (UNSATURATED ACYL-COA HYDRATASE) (CROTONASE)-RELATED"/>
    <property type="match status" value="1"/>
</dbReference>
<dbReference type="AlphaFoldDB" id="A0A2P5KDQ4"/>
<dbReference type="InterPro" id="IPR014748">
    <property type="entry name" value="Enoyl-CoA_hydra_C"/>
</dbReference>
<gene>
    <name evidence="3" type="ORF">B0O95_102223</name>
</gene>
<dbReference type="PANTHER" id="PTHR43459">
    <property type="entry name" value="ENOYL-COA HYDRATASE"/>
    <property type="match status" value="1"/>
</dbReference>
<dbReference type="Proteomes" id="UP000243096">
    <property type="component" value="Unassembled WGS sequence"/>
</dbReference>
<evidence type="ECO:0000256" key="1">
    <source>
        <dbReference type="ARBA" id="ARBA00005254"/>
    </source>
</evidence>
<dbReference type="GO" id="GO:0003824">
    <property type="term" value="F:catalytic activity"/>
    <property type="evidence" value="ECO:0007669"/>
    <property type="project" value="InterPro"/>
</dbReference>